<feature type="domain" description="Carbohydrate kinase PfkB" evidence="3">
    <location>
        <begin position="32"/>
        <end position="296"/>
    </location>
</feature>
<keyword evidence="5" id="KW-1185">Reference proteome</keyword>
<dbReference type="InterPro" id="IPR029056">
    <property type="entry name" value="Ribokinase-like"/>
</dbReference>
<evidence type="ECO:0000256" key="2">
    <source>
        <dbReference type="ARBA" id="ARBA00022777"/>
    </source>
</evidence>
<dbReference type="Gene3D" id="3.40.1190.20">
    <property type="match status" value="1"/>
</dbReference>
<dbReference type="GO" id="GO:0004747">
    <property type="term" value="F:ribokinase activity"/>
    <property type="evidence" value="ECO:0007669"/>
    <property type="project" value="UniProtKB-EC"/>
</dbReference>
<dbReference type="EC" id="2.7.1.15" evidence="4"/>
<dbReference type="PATRIC" id="fig|1675527.3.peg.3998"/>
<protein>
    <submittedName>
        <fullName evidence="4">Ribokinase</fullName>
        <ecNumber evidence="4">2.7.1.15</ecNumber>
    </submittedName>
</protein>
<accession>A0A0J9E7Y4</accession>
<dbReference type="Proteomes" id="UP000037178">
    <property type="component" value="Unassembled WGS sequence"/>
</dbReference>
<gene>
    <name evidence="4" type="ORF">AIOL_003818</name>
</gene>
<dbReference type="Pfam" id="PF00294">
    <property type="entry name" value="PfkB"/>
    <property type="match status" value="1"/>
</dbReference>
<dbReference type="GO" id="GO:0005829">
    <property type="term" value="C:cytosol"/>
    <property type="evidence" value="ECO:0007669"/>
    <property type="project" value="TreeGrafter"/>
</dbReference>
<sequence length="316" mass="32849">MTQFDLSAVGFVVLDTLCAHADQMPPRGGATFVDQMTMTVAGTAGATALDCAMLGLSVRVATQMGRDPMGDWLVSAMEAAGIDCGLVSRNDAVQSPMSMLPIGPDGARRAFFVPGTSNTFTLDDAGIEAACDARIVHLGGTGLLAAFDGAPSLALLQRAKALGRTTVFDLILANDETVRLVEPLLPYIDYFVPSIEEARAMAGGGSPAEVAAWFKARGVKNALITLEGDGVWVDPAQGDAFHLPAHQIDVVDTTGCGDSFTAGVITGIAKGWDIRQTARFANTVAAHVASGLGSQGVLKDFDSTYAAMGAWPVKEI</sequence>
<keyword evidence="1 4" id="KW-0808">Transferase</keyword>
<evidence type="ECO:0000259" key="3">
    <source>
        <dbReference type="Pfam" id="PF00294"/>
    </source>
</evidence>
<dbReference type="EMBL" id="LFTY01000002">
    <property type="protein sequence ID" value="KMW58837.1"/>
    <property type="molecule type" value="Genomic_DNA"/>
</dbReference>
<reference evidence="4 5" key="1">
    <citation type="submission" date="2015-06" db="EMBL/GenBank/DDBJ databases">
        <title>Draft genome sequence of an Alphaproteobacteria species associated to the Mediterranean sponge Oscarella lobularis.</title>
        <authorList>
            <person name="Jourda C."/>
            <person name="Santini S."/>
            <person name="Claverie J.-M."/>
        </authorList>
    </citation>
    <scope>NUCLEOTIDE SEQUENCE [LARGE SCALE GENOMIC DNA]</scope>
    <source>
        <strain evidence="4">IGS</strain>
    </source>
</reference>
<evidence type="ECO:0000256" key="1">
    <source>
        <dbReference type="ARBA" id="ARBA00022679"/>
    </source>
</evidence>
<dbReference type="OrthoDB" id="9813569at2"/>
<dbReference type="STRING" id="1675527.AIOL_003818"/>
<dbReference type="RefSeq" id="WP_049644397.1">
    <property type="nucleotide sequence ID" value="NZ_LFTY01000002.1"/>
</dbReference>
<keyword evidence="2 4" id="KW-0418">Kinase</keyword>
<dbReference type="InterPro" id="IPR011611">
    <property type="entry name" value="PfkB_dom"/>
</dbReference>
<evidence type="ECO:0000313" key="5">
    <source>
        <dbReference type="Proteomes" id="UP000037178"/>
    </source>
</evidence>
<proteinExistence type="predicted"/>
<dbReference type="AlphaFoldDB" id="A0A0J9E7Y4"/>
<dbReference type="PANTHER" id="PTHR10584">
    <property type="entry name" value="SUGAR KINASE"/>
    <property type="match status" value="1"/>
</dbReference>
<dbReference type="CDD" id="cd01166">
    <property type="entry name" value="KdgK"/>
    <property type="match status" value="1"/>
</dbReference>
<name>A0A0J9E7Y4_9RHOB</name>
<organism evidence="4 5">
    <name type="scientific">Candidatus Rhodobacter oscarellae</name>
    <dbReference type="NCBI Taxonomy" id="1675527"/>
    <lineage>
        <taxon>Bacteria</taxon>
        <taxon>Pseudomonadati</taxon>
        <taxon>Pseudomonadota</taxon>
        <taxon>Alphaproteobacteria</taxon>
        <taxon>Rhodobacterales</taxon>
        <taxon>Rhodobacter group</taxon>
        <taxon>Rhodobacter</taxon>
    </lineage>
</organism>
<evidence type="ECO:0000313" key="4">
    <source>
        <dbReference type="EMBL" id="KMW58837.1"/>
    </source>
</evidence>
<dbReference type="SUPFAM" id="SSF53613">
    <property type="entry name" value="Ribokinase-like"/>
    <property type="match status" value="1"/>
</dbReference>
<dbReference type="PANTHER" id="PTHR10584:SF166">
    <property type="entry name" value="RIBOKINASE"/>
    <property type="match status" value="1"/>
</dbReference>
<comment type="caution">
    <text evidence="4">The sequence shown here is derived from an EMBL/GenBank/DDBJ whole genome shotgun (WGS) entry which is preliminary data.</text>
</comment>